<reference evidence="8 9" key="1">
    <citation type="journal article" date="2013" name="Genome Announc.">
        <title>Draft Genome Sequence of the Lignocellulose Decomposer Thermobifida fusca Strain TM51.</title>
        <authorList>
            <person name="Toth A."/>
            <person name="Barna T."/>
            <person name="Nagy I."/>
            <person name="Horvath B."/>
            <person name="Nagy I."/>
            <person name="Tancsics A."/>
            <person name="Kriszt B."/>
            <person name="Baka E."/>
            <person name="Fekete C."/>
            <person name="Kukolya J."/>
        </authorList>
    </citation>
    <scope>NUCLEOTIDE SEQUENCE [LARGE SCALE GENOMIC DNA]</scope>
    <source>
        <strain evidence="8 9">TM51</strain>
    </source>
</reference>
<keyword evidence="9" id="KW-1185">Reference proteome</keyword>
<feature type="region of interest" description="Disordered" evidence="6">
    <location>
        <begin position="150"/>
        <end position="177"/>
    </location>
</feature>
<dbReference type="EMBL" id="AOSG01000035">
    <property type="protein sequence ID" value="EOR71510.1"/>
    <property type="molecule type" value="Genomic_DNA"/>
</dbReference>
<dbReference type="InterPro" id="IPR000971">
    <property type="entry name" value="Globin"/>
</dbReference>
<keyword evidence="1 5" id="KW-0349">Heme</keyword>
<comment type="caution">
    <text evidence="8">The sequence shown here is derived from an EMBL/GenBank/DDBJ whole genome shotgun (WGS) entry which is preliminary data.</text>
</comment>
<evidence type="ECO:0000256" key="2">
    <source>
        <dbReference type="ARBA" id="ARBA00022621"/>
    </source>
</evidence>
<name>A0A9P2TAP5_THEFU</name>
<evidence type="ECO:0000259" key="7">
    <source>
        <dbReference type="PROSITE" id="PS01033"/>
    </source>
</evidence>
<dbReference type="Pfam" id="PF00042">
    <property type="entry name" value="Globin"/>
    <property type="match status" value="1"/>
</dbReference>
<dbReference type="GO" id="GO:0046210">
    <property type="term" value="P:nitric oxide catabolic process"/>
    <property type="evidence" value="ECO:0007669"/>
    <property type="project" value="TreeGrafter"/>
</dbReference>
<dbReference type="AlphaFoldDB" id="A0A9P2TAP5"/>
<dbReference type="PROSITE" id="PS01033">
    <property type="entry name" value="GLOBIN"/>
    <property type="match status" value="1"/>
</dbReference>
<keyword evidence="4" id="KW-0408">Iron</keyword>
<keyword evidence="3" id="KW-0479">Metal-binding</keyword>
<keyword evidence="5" id="KW-0813">Transport</keyword>
<evidence type="ECO:0000313" key="8">
    <source>
        <dbReference type="EMBL" id="EOR71510.1"/>
    </source>
</evidence>
<evidence type="ECO:0000313" key="9">
    <source>
        <dbReference type="Proteomes" id="UP000014184"/>
    </source>
</evidence>
<dbReference type="GO" id="GO:0046872">
    <property type="term" value="F:metal ion binding"/>
    <property type="evidence" value="ECO:0007669"/>
    <property type="project" value="UniProtKB-KW"/>
</dbReference>
<keyword evidence="2 5" id="KW-0561">Oxygen transport</keyword>
<dbReference type="GO" id="GO:0071500">
    <property type="term" value="P:cellular response to nitrosative stress"/>
    <property type="evidence" value="ECO:0007669"/>
    <property type="project" value="TreeGrafter"/>
</dbReference>
<evidence type="ECO:0000256" key="5">
    <source>
        <dbReference type="RuleBase" id="RU000356"/>
    </source>
</evidence>
<gene>
    <name evidence="8" type="ORF">TM51_07561</name>
</gene>
<evidence type="ECO:0000256" key="6">
    <source>
        <dbReference type="SAM" id="MobiDB-lite"/>
    </source>
</evidence>
<feature type="domain" description="Globin" evidence="7">
    <location>
        <begin position="8"/>
        <end position="145"/>
    </location>
</feature>
<dbReference type="GO" id="GO:0008941">
    <property type="term" value="F:nitric oxide dioxygenase NAD(P)H activity"/>
    <property type="evidence" value="ECO:0007669"/>
    <property type="project" value="TreeGrafter"/>
</dbReference>
<protein>
    <recommendedName>
        <fullName evidence="7">Globin domain-containing protein</fullName>
    </recommendedName>
</protein>
<dbReference type="CDD" id="cd19753">
    <property type="entry name" value="Mb-like_oxidoreductase"/>
    <property type="match status" value="1"/>
</dbReference>
<organism evidence="8 9">
    <name type="scientific">Thermobifida fusca TM51</name>
    <dbReference type="NCBI Taxonomy" id="1169414"/>
    <lineage>
        <taxon>Bacteria</taxon>
        <taxon>Bacillati</taxon>
        <taxon>Actinomycetota</taxon>
        <taxon>Actinomycetes</taxon>
        <taxon>Streptosporangiales</taxon>
        <taxon>Nocardiopsidaceae</taxon>
        <taxon>Thermobifida</taxon>
    </lineage>
</organism>
<accession>A0A9P2TAP5</accession>
<dbReference type="PANTHER" id="PTHR43396">
    <property type="entry name" value="FLAVOHEMOPROTEIN"/>
    <property type="match status" value="1"/>
</dbReference>
<sequence>MAIAVTRELPRPDLRTVSLVQALCADLLDQPEVLADRFYHHLFRLLPSCRDLFPEDMGEQHVRMARVLVEVVNHLDEPEKTWDTLRKLGEYHYVRWGLGLEEYRCVGHALIEAARDISLEWAPSVGSAWVTVYEWIVSAMLSGAAEAAQARSGRRTRAGRPMTPPSNAENGKPTAAS</sequence>
<dbReference type="RefSeq" id="WP_011291873.1">
    <property type="nucleotide sequence ID" value="NZ_AOSG01000035.1"/>
</dbReference>
<dbReference type="PANTHER" id="PTHR43396:SF3">
    <property type="entry name" value="FLAVOHEMOPROTEIN"/>
    <property type="match status" value="1"/>
</dbReference>
<proteinExistence type="inferred from homology"/>
<dbReference type="Proteomes" id="UP000014184">
    <property type="component" value="Unassembled WGS sequence"/>
</dbReference>
<dbReference type="Gene3D" id="1.10.490.10">
    <property type="entry name" value="Globins"/>
    <property type="match status" value="1"/>
</dbReference>
<dbReference type="GO" id="GO:0005344">
    <property type="term" value="F:oxygen carrier activity"/>
    <property type="evidence" value="ECO:0007669"/>
    <property type="project" value="UniProtKB-KW"/>
</dbReference>
<evidence type="ECO:0000256" key="3">
    <source>
        <dbReference type="ARBA" id="ARBA00022723"/>
    </source>
</evidence>
<evidence type="ECO:0000256" key="1">
    <source>
        <dbReference type="ARBA" id="ARBA00022617"/>
    </source>
</evidence>
<dbReference type="InterPro" id="IPR012292">
    <property type="entry name" value="Globin/Proto"/>
</dbReference>
<dbReference type="GO" id="GO:0020037">
    <property type="term" value="F:heme binding"/>
    <property type="evidence" value="ECO:0007669"/>
    <property type="project" value="InterPro"/>
</dbReference>
<dbReference type="GO" id="GO:0019825">
    <property type="term" value="F:oxygen binding"/>
    <property type="evidence" value="ECO:0007669"/>
    <property type="project" value="InterPro"/>
</dbReference>
<dbReference type="GO" id="GO:0071949">
    <property type="term" value="F:FAD binding"/>
    <property type="evidence" value="ECO:0007669"/>
    <property type="project" value="TreeGrafter"/>
</dbReference>
<evidence type="ECO:0000256" key="4">
    <source>
        <dbReference type="ARBA" id="ARBA00023004"/>
    </source>
</evidence>
<comment type="similarity">
    <text evidence="5">Belongs to the globin family.</text>
</comment>
<dbReference type="InterPro" id="IPR009050">
    <property type="entry name" value="Globin-like_sf"/>
</dbReference>
<dbReference type="SUPFAM" id="SSF46458">
    <property type="entry name" value="Globin-like"/>
    <property type="match status" value="1"/>
</dbReference>